<dbReference type="AlphaFoldDB" id="A0A2P8FP10"/>
<name>A0A2P8FP10_9BACT</name>
<comment type="caution">
    <text evidence="2">The sequence shown here is derived from an EMBL/GenBank/DDBJ whole genome shotgun (WGS) entry which is preliminary data.</text>
</comment>
<keyword evidence="3" id="KW-1185">Reference proteome</keyword>
<proteinExistence type="predicted"/>
<evidence type="ECO:0000313" key="2">
    <source>
        <dbReference type="EMBL" id="PSL23456.1"/>
    </source>
</evidence>
<reference evidence="2 3" key="1">
    <citation type="submission" date="2018-03" db="EMBL/GenBank/DDBJ databases">
        <title>Genomic Encyclopedia of Archaeal and Bacterial Type Strains, Phase II (KMG-II): from individual species to whole genera.</title>
        <authorList>
            <person name="Goeker M."/>
        </authorList>
    </citation>
    <scope>NUCLEOTIDE SEQUENCE [LARGE SCALE GENOMIC DNA]</scope>
    <source>
        <strain evidence="2 3">DSM 29057</strain>
    </source>
</reference>
<dbReference type="InterPro" id="IPR046482">
    <property type="entry name" value="DUF6575"/>
</dbReference>
<evidence type="ECO:0000313" key="3">
    <source>
        <dbReference type="Proteomes" id="UP000241964"/>
    </source>
</evidence>
<dbReference type="Proteomes" id="UP000241964">
    <property type="component" value="Unassembled WGS sequence"/>
</dbReference>
<dbReference type="RefSeq" id="WP_106598583.1">
    <property type="nucleotide sequence ID" value="NZ_PYAS01000016.1"/>
</dbReference>
<dbReference type="EMBL" id="PYAS01000016">
    <property type="protein sequence ID" value="PSL23456.1"/>
    <property type="molecule type" value="Genomic_DNA"/>
</dbReference>
<sequence>MLEDIDEKYRLEKLYPSLTVLEVLDFIDFPILTVESDEGGNKYLSYLVSMSEEEELRAILQVSSDRLNDVKSGNLSIHDAFHKAESNSVFIATFNLDNGDDTAAFLVPSYYFNNLGMINPGYAVSIKVQPAVVNPHELVGFAIRKNKVVLDIYLQSRNLVQNVKPYAIFNVVTPIVNIIKTFLSIDGRNQDKYLAFSNLRAASLGVTIEVNVSRDLFLERETREISLLISLLNSSTKEDLEYVIGRTRSDSHWKSFATIVNAVIKNDATLNASYANPITGEFRSTVLGVERAAILSQILQEQFDVIEDIEIIEGSFLEIDIDAAEPSFKVWNMEDNSVVKGRINADIVEVIKGDHINIGTDIYRFDIKVVYTPQTTTKKESTKYFLLSYQTVP</sequence>
<organism evidence="2 3">
    <name type="scientific">Dyadobacter jiangsuensis</name>
    <dbReference type="NCBI Taxonomy" id="1591085"/>
    <lineage>
        <taxon>Bacteria</taxon>
        <taxon>Pseudomonadati</taxon>
        <taxon>Bacteroidota</taxon>
        <taxon>Cytophagia</taxon>
        <taxon>Cytophagales</taxon>
        <taxon>Spirosomataceae</taxon>
        <taxon>Dyadobacter</taxon>
    </lineage>
</organism>
<evidence type="ECO:0000259" key="1">
    <source>
        <dbReference type="Pfam" id="PF20215"/>
    </source>
</evidence>
<feature type="domain" description="DUF6575" evidence="1">
    <location>
        <begin position="17"/>
        <end position="101"/>
    </location>
</feature>
<protein>
    <recommendedName>
        <fullName evidence="1">DUF6575 domain-containing protein</fullName>
    </recommendedName>
</protein>
<dbReference type="OrthoDB" id="1491296at2"/>
<gene>
    <name evidence="2" type="ORF">CLV60_11611</name>
</gene>
<dbReference type="Pfam" id="PF20215">
    <property type="entry name" value="DUF6575"/>
    <property type="match status" value="1"/>
</dbReference>
<accession>A0A2P8FP10</accession>